<dbReference type="Proteomes" id="UP001199916">
    <property type="component" value="Unassembled WGS sequence"/>
</dbReference>
<evidence type="ECO:0000256" key="5">
    <source>
        <dbReference type="ARBA" id="ARBA00022989"/>
    </source>
</evidence>
<dbReference type="InterPro" id="IPR036259">
    <property type="entry name" value="MFS_trans_sf"/>
</dbReference>
<protein>
    <submittedName>
        <fullName evidence="9">MFS transporter</fullName>
    </submittedName>
</protein>
<comment type="subcellular location">
    <subcellularLocation>
        <location evidence="1">Cell membrane</location>
        <topology evidence="1">Multi-pass membrane protein</topology>
    </subcellularLocation>
</comment>
<dbReference type="SUPFAM" id="SSF103473">
    <property type="entry name" value="MFS general substrate transporter"/>
    <property type="match status" value="2"/>
</dbReference>
<feature type="transmembrane region" description="Helical" evidence="7">
    <location>
        <begin position="72"/>
        <end position="91"/>
    </location>
</feature>
<dbReference type="RefSeq" id="WP_233698330.1">
    <property type="nucleotide sequence ID" value="NZ_JAJNBZ010000023.1"/>
</dbReference>
<name>A0ABS8YN46_9BACL</name>
<organism evidence="9 10">
    <name type="scientific">Paenibacillus profundus</name>
    <dbReference type="NCBI Taxonomy" id="1173085"/>
    <lineage>
        <taxon>Bacteria</taxon>
        <taxon>Bacillati</taxon>
        <taxon>Bacillota</taxon>
        <taxon>Bacilli</taxon>
        <taxon>Bacillales</taxon>
        <taxon>Paenibacillaceae</taxon>
        <taxon>Paenibacillus</taxon>
    </lineage>
</organism>
<evidence type="ECO:0000256" key="1">
    <source>
        <dbReference type="ARBA" id="ARBA00004651"/>
    </source>
</evidence>
<keyword evidence="2" id="KW-0813">Transport</keyword>
<dbReference type="Gene3D" id="1.20.1250.20">
    <property type="entry name" value="MFS general substrate transporter like domains"/>
    <property type="match status" value="1"/>
</dbReference>
<comment type="caution">
    <text evidence="9">The sequence shown here is derived from an EMBL/GenBank/DDBJ whole genome shotgun (WGS) entry which is preliminary data.</text>
</comment>
<evidence type="ECO:0000256" key="7">
    <source>
        <dbReference type="SAM" id="Phobius"/>
    </source>
</evidence>
<keyword evidence="4 7" id="KW-0812">Transmembrane</keyword>
<proteinExistence type="predicted"/>
<gene>
    <name evidence="9" type="ORF">LQV63_22360</name>
</gene>
<feature type="transmembrane region" description="Helical" evidence="7">
    <location>
        <begin position="396"/>
        <end position="414"/>
    </location>
</feature>
<evidence type="ECO:0000313" key="9">
    <source>
        <dbReference type="EMBL" id="MCE5172030.1"/>
    </source>
</evidence>
<evidence type="ECO:0000313" key="10">
    <source>
        <dbReference type="Proteomes" id="UP001199916"/>
    </source>
</evidence>
<feature type="transmembrane region" description="Helical" evidence="7">
    <location>
        <begin position="97"/>
        <end position="119"/>
    </location>
</feature>
<feature type="transmembrane region" description="Helical" evidence="7">
    <location>
        <begin position="44"/>
        <end position="60"/>
    </location>
</feature>
<feature type="domain" description="Major facilitator superfamily (MFS) profile" evidence="8">
    <location>
        <begin position="7"/>
        <end position="485"/>
    </location>
</feature>
<evidence type="ECO:0000256" key="4">
    <source>
        <dbReference type="ARBA" id="ARBA00022692"/>
    </source>
</evidence>
<feature type="transmembrane region" description="Helical" evidence="7">
    <location>
        <begin position="325"/>
        <end position="344"/>
    </location>
</feature>
<feature type="transmembrane region" description="Helical" evidence="7">
    <location>
        <begin position="356"/>
        <end position="375"/>
    </location>
</feature>
<keyword evidence="10" id="KW-1185">Reference proteome</keyword>
<evidence type="ECO:0000256" key="6">
    <source>
        <dbReference type="ARBA" id="ARBA00023136"/>
    </source>
</evidence>
<evidence type="ECO:0000256" key="2">
    <source>
        <dbReference type="ARBA" id="ARBA00022448"/>
    </source>
</evidence>
<feature type="transmembrane region" description="Helical" evidence="7">
    <location>
        <begin position="131"/>
        <end position="152"/>
    </location>
</feature>
<dbReference type="InterPro" id="IPR020846">
    <property type="entry name" value="MFS_dom"/>
</dbReference>
<dbReference type="PROSITE" id="PS50850">
    <property type="entry name" value="MFS"/>
    <property type="match status" value="1"/>
</dbReference>
<dbReference type="Pfam" id="PF07690">
    <property type="entry name" value="MFS_1"/>
    <property type="match status" value="1"/>
</dbReference>
<dbReference type="PANTHER" id="PTHR23501:SF170">
    <property type="entry name" value="MULTIDRUG RESISTANCE PROTEIN 3"/>
    <property type="match status" value="1"/>
</dbReference>
<evidence type="ECO:0000256" key="3">
    <source>
        <dbReference type="ARBA" id="ARBA00022475"/>
    </source>
</evidence>
<feature type="transmembrane region" description="Helical" evidence="7">
    <location>
        <begin position="191"/>
        <end position="210"/>
    </location>
</feature>
<dbReference type="PRINTS" id="PR01036">
    <property type="entry name" value="TCRTETB"/>
</dbReference>
<dbReference type="InterPro" id="IPR011701">
    <property type="entry name" value="MFS"/>
</dbReference>
<accession>A0ABS8YN46</accession>
<keyword evidence="3" id="KW-1003">Cell membrane</keyword>
<feature type="transmembrane region" description="Helical" evidence="7">
    <location>
        <begin position="461"/>
        <end position="482"/>
    </location>
</feature>
<evidence type="ECO:0000259" key="8">
    <source>
        <dbReference type="PROSITE" id="PS50850"/>
    </source>
</evidence>
<dbReference type="CDD" id="cd17502">
    <property type="entry name" value="MFS_Azr1_MDR_like"/>
    <property type="match status" value="1"/>
</dbReference>
<dbReference type="PANTHER" id="PTHR23501">
    <property type="entry name" value="MAJOR FACILITATOR SUPERFAMILY"/>
    <property type="match status" value="1"/>
</dbReference>
<dbReference type="NCBIfam" id="TIGR00711">
    <property type="entry name" value="efflux_EmrB"/>
    <property type="match status" value="1"/>
</dbReference>
<feature type="transmembrane region" description="Helical" evidence="7">
    <location>
        <begin position="222"/>
        <end position="241"/>
    </location>
</feature>
<dbReference type="InterPro" id="IPR004638">
    <property type="entry name" value="EmrB-like"/>
</dbReference>
<keyword evidence="5 7" id="KW-1133">Transmembrane helix</keyword>
<reference evidence="9 10" key="1">
    <citation type="submission" date="2021-11" db="EMBL/GenBank/DDBJ databases">
        <title>Draft genome sequence of Paenibacillus profundus YoMME, a new Gram-positive bacteria with exoelectrogenic properties.</title>
        <authorList>
            <person name="Hubenova Y."/>
            <person name="Hubenova E."/>
            <person name="Manasiev Y."/>
            <person name="Peykov S."/>
            <person name="Mitov M."/>
        </authorList>
    </citation>
    <scope>NUCLEOTIDE SEQUENCE [LARGE SCALE GENOMIC DNA]</scope>
    <source>
        <strain evidence="9 10">YoMME</strain>
    </source>
</reference>
<dbReference type="EMBL" id="JAJNBZ010000023">
    <property type="protein sequence ID" value="MCE5172030.1"/>
    <property type="molecule type" value="Genomic_DNA"/>
</dbReference>
<keyword evidence="6 7" id="KW-0472">Membrane</keyword>
<feature type="transmembrane region" description="Helical" evidence="7">
    <location>
        <begin position="297"/>
        <end position="318"/>
    </location>
</feature>
<sequence>MSRVHMTVLGLLMALLIVSLDQTILVTALPTIVAKLGGMNEFTWVFSAYLIASVAGMPLFGKLSDMYGRKRFFVFGIIVFMLGSILCGTASSMSELIVYRVVQGIGGGALMPVVFTILFDIFPAEKRAKMTGLFGAVFGLSSVLGPIAGAFFTDHLHWRWIFFINLPIGIIALLIVIFCYRESLVFLSQKLDWFGTFTLVASILCFMLAIEMSGKDYAWTSPLILGLFAGAIVLVIAFLWIESRVAEPIIPLKLFKNRLFTSSMAAGMLFGMVLMAGATFIPLFVQGVAGGSATNASTVLTPMMLALVVSSMAGGMLMRKMPFRNIMITAILFLLLSVVCLAGMTPDTTRLQMTLYMVLMGLGIGASYPVTSLAAQHNIDYQQRGTVNSLVRFFQTLGNTLGIAIFGSIQTSYLQEKYSAVLSDPKLAEMFGNPQVLLQDEVRQSMPGSLLKQLLEVLSDSIAYVFQWSILICLLAVMFILMMGRVKMVTTKPHGHSTTAAVQVNRSSVER</sequence>
<dbReference type="Gene3D" id="1.20.1720.10">
    <property type="entry name" value="Multidrug resistance protein D"/>
    <property type="match status" value="1"/>
</dbReference>
<feature type="transmembrane region" description="Helical" evidence="7">
    <location>
        <begin position="262"/>
        <end position="285"/>
    </location>
</feature>
<feature type="transmembrane region" description="Helical" evidence="7">
    <location>
        <begin position="158"/>
        <end position="179"/>
    </location>
</feature>